<name>K1QKC8_MAGGI</name>
<reference evidence="2" key="1">
    <citation type="journal article" date="2012" name="Nature">
        <title>The oyster genome reveals stress adaptation and complexity of shell formation.</title>
        <authorList>
            <person name="Zhang G."/>
            <person name="Fang X."/>
            <person name="Guo X."/>
            <person name="Li L."/>
            <person name="Luo R."/>
            <person name="Xu F."/>
            <person name="Yang P."/>
            <person name="Zhang L."/>
            <person name="Wang X."/>
            <person name="Qi H."/>
            <person name="Xiong Z."/>
            <person name="Que H."/>
            <person name="Xie Y."/>
            <person name="Holland P.W."/>
            <person name="Paps J."/>
            <person name="Zhu Y."/>
            <person name="Wu F."/>
            <person name="Chen Y."/>
            <person name="Wang J."/>
            <person name="Peng C."/>
            <person name="Meng J."/>
            <person name="Yang L."/>
            <person name="Liu J."/>
            <person name="Wen B."/>
            <person name="Zhang N."/>
            <person name="Huang Z."/>
            <person name="Zhu Q."/>
            <person name="Feng Y."/>
            <person name="Mount A."/>
            <person name="Hedgecock D."/>
            <person name="Xu Z."/>
            <person name="Liu Y."/>
            <person name="Domazet-Loso T."/>
            <person name="Du Y."/>
            <person name="Sun X."/>
            <person name="Zhang S."/>
            <person name="Liu B."/>
            <person name="Cheng P."/>
            <person name="Jiang X."/>
            <person name="Li J."/>
            <person name="Fan D."/>
            <person name="Wang W."/>
            <person name="Fu W."/>
            <person name="Wang T."/>
            <person name="Wang B."/>
            <person name="Zhang J."/>
            <person name="Peng Z."/>
            <person name="Li Y."/>
            <person name="Li N."/>
            <person name="Wang J."/>
            <person name="Chen M."/>
            <person name="He Y."/>
            <person name="Tan F."/>
            <person name="Song X."/>
            <person name="Zheng Q."/>
            <person name="Huang R."/>
            <person name="Yang H."/>
            <person name="Du X."/>
            <person name="Chen L."/>
            <person name="Yang M."/>
            <person name="Gaffney P.M."/>
            <person name="Wang S."/>
            <person name="Luo L."/>
            <person name="She Z."/>
            <person name="Ming Y."/>
            <person name="Huang W."/>
            <person name="Zhang S."/>
            <person name="Huang B."/>
            <person name="Zhang Y."/>
            <person name="Qu T."/>
            <person name="Ni P."/>
            <person name="Miao G."/>
            <person name="Wang J."/>
            <person name="Wang Q."/>
            <person name="Steinberg C.E."/>
            <person name="Wang H."/>
            <person name="Li N."/>
            <person name="Qian L."/>
            <person name="Zhang G."/>
            <person name="Li Y."/>
            <person name="Yang H."/>
            <person name="Liu X."/>
            <person name="Wang J."/>
            <person name="Yin Y."/>
            <person name="Wang J."/>
        </authorList>
    </citation>
    <scope>NUCLEOTIDE SEQUENCE [LARGE SCALE GENOMIC DNA]</scope>
    <source>
        <strain evidence="2">05x7-T-G4-1.051#20</strain>
    </source>
</reference>
<evidence type="ECO:0000256" key="1">
    <source>
        <dbReference type="SAM" id="MobiDB-lite"/>
    </source>
</evidence>
<dbReference type="AlphaFoldDB" id="K1QKC8"/>
<feature type="region of interest" description="Disordered" evidence="1">
    <location>
        <begin position="1"/>
        <end position="28"/>
    </location>
</feature>
<protein>
    <submittedName>
        <fullName evidence="2">Uncharacterized protein</fullName>
    </submittedName>
</protein>
<dbReference type="InParanoid" id="K1QKC8"/>
<dbReference type="HOGENOM" id="CLU_2640500_0_0_1"/>
<accession>K1QKC8</accession>
<dbReference type="EMBL" id="JH819018">
    <property type="protein sequence ID" value="EKC29310.1"/>
    <property type="molecule type" value="Genomic_DNA"/>
</dbReference>
<organism evidence="2">
    <name type="scientific">Magallana gigas</name>
    <name type="common">Pacific oyster</name>
    <name type="synonym">Crassostrea gigas</name>
    <dbReference type="NCBI Taxonomy" id="29159"/>
    <lineage>
        <taxon>Eukaryota</taxon>
        <taxon>Metazoa</taxon>
        <taxon>Spiralia</taxon>
        <taxon>Lophotrochozoa</taxon>
        <taxon>Mollusca</taxon>
        <taxon>Bivalvia</taxon>
        <taxon>Autobranchia</taxon>
        <taxon>Pteriomorphia</taxon>
        <taxon>Ostreida</taxon>
        <taxon>Ostreoidea</taxon>
        <taxon>Ostreidae</taxon>
        <taxon>Magallana</taxon>
    </lineage>
</organism>
<evidence type="ECO:0000313" key="2">
    <source>
        <dbReference type="EMBL" id="EKC29310.1"/>
    </source>
</evidence>
<proteinExistence type="predicted"/>
<feature type="compositionally biased region" description="Polar residues" evidence="1">
    <location>
        <begin position="1"/>
        <end position="11"/>
    </location>
</feature>
<sequence>MGSVKTITTCLDSDGGGQEEERRPKKKKKQFSDFITYDHYGRFESNVVLDPQLNSESFEKYKRNICRRDVLVVDTKG</sequence>
<gene>
    <name evidence="2" type="ORF">CGI_10007966</name>
</gene>